<evidence type="ECO:0000313" key="1">
    <source>
        <dbReference type="EMBL" id="KAG9329125.1"/>
    </source>
</evidence>
<dbReference type="EMBL" id="JAFBMS010001459">
    <property type="protein sequence ID" value="KAG9329125.1"/>
    <property type="molecule type" value="Genomic_DNA"/>
</dbReference>
<reference evidence="1" key="1">
    <citation type="thesis" date="2021" institute="BYU ScholarsArchive" country="Provo, UT, USA">
        <title>Applications of and Algorithms for Genome Assembly and Genomic Analyses with an Emphasis on Marine Teleosts.</title>
        <authorList>
            <person name="Pickett B.D."/>
        </authorList>
    </citation>
    <scope>NUCLEOTIDE SEQUENCE</scope>
    <source>
        <strain evidence="1">HI-2016</strain>
    </source>
</reference>
<evidence type="ECO:0000313" key="2">
    <source>
        <dbReference type="Proteomes" id="UP000824540"/>
    </source>
</evidence>
<proteinExistence type="predicted"/>
<comment type="caution">
    <text evidence="1">The sequence shown here is derived from an EMBL/GenBank/DDBJ whole genome shotgun (WGS) entry which is preliminary data.</text>
</comment>
<gene>
    <name evidence="1" type="ORF">JZ751_007549</name>
</gene>
<accession>A0A8T2MME0</accession>
<dbReference type="AlphaFoldDB" id="A0A8T2MME0"/>
<sequence length="162" mass="18615">MISVNFQKRMPKHFFPLPCIKKGAKGFHNAQGKHSSNSVKLRVWIRESCLQFEPTRQFSPSPLSLPHVSQALILWGKKDSNPEVMVHKTMTQKWISTKKWKAGLYISAKEGRFITFILYFTCTLDSVFLMLDSDKGKIGDVVIFFFKISSGIKYLIQQDVGR</sequence>
<name>A0A8T2MME0_9TELE</name>
<dbReference type="Proteomes" id="UP000824540">
    <property type="component" value="Unassembled WGS sequence"/>
</dbReference>
<protein>
    <submittedName>
        <fullName evidence="1">Uncharacterized protein</fullName>
    </submittedName>
</protein>
<organism evidence="1 2">
    <name type="scientific">Albula glossodonta</name>
    <name type="common">roundjaw bonefish</name>
    <dbReference type="NCBI Taxonomy" id="121402"/>
    <lineage>
        <taxon>Eukaryota</taxon>
        <taxon>Metazoa</taxon>
        <taxon>Chordata</taxon>
        <taxon>Craniata</taxon>
        <taxon>Vertebrata</taxon>
        <taxon>Euteleostomi</taxon>
        <taxon>Actinopterygii</taxon>
        <taxon>Neopterygii</taxon>
        <taxon>Teleostei</taxon>
        <taxon>Albuliformes</taxon>
        <taxon>Albulidae</taxon>
        <taxon>Albula</taxon>
    </lineage>
</organism>
<keyword evidence="2" id="KW-1185">Reference proteome</keyword>